<proteinExistence type="predicted"/>
<name>A0A026VXW3_OOCBI</name>
<organism evidence="1 2">
    <name type="scientific">Ooceraea biroi</name>
    <name type="common">Clonal raider ant</name>
    <name type="synonym">Cerapachys biroi</name>
    <dbReference type="NCBI Taxonomy" id="2015173"/>
    <lineage>
        <taxon>Eukaryota</taxon>
        <taxon>Metazoa</taxon>
        <taxon>Ecdysozoa</taxon>
        <taxon>Arthropoda</taxon>
        <taxon>Hexapoda</taxon>
        <taxon>Insecta</taxon>
        <taxon>Pterygota</taxon>
        <taxon>Neoptera</taxon>
        <taxon>Endopterygota</taxon>
        <taxon>Hymenoptera</taxon>
        <taxon>Apocrita</taxon>
        <taxon>Aculeata</taxon>
        <taxon>Formicoidea</taxon>
        <taxon>Formicidae</taxon>
        <taxon>Dorylinae</taxon>
        <taxon>Ooceraea</taxon>
    </lineage>
</organism>
<accession>A0A026VXW3</accession>
<keyword evidence="2" id="KW-1185">Reference proteome</keyword>
<reference evidence="1 2" key="1">
    <citation type="journal article" date="2014" name="Curr. Biol.">
        <title>The genome of the clonal raider ant Cerapachys biroi.</title>
        <authorList>
            <person name="Oxley P.R."/>
            <person name="Ji L."/>
            <person name="Fetter-Pruneda I."/>
            <person name="McKenzie S.K."/>
            <person name="Li C."/>
            <person name="Hu H."/>
            <person name="Zhang G."/>
            <person name="Kronauer D.J."/>
        </authorList>
    </citation>
    <scope>NUCLEOTIDE SEQUENCE [LARGE SCALE GENOMIC DNA]</scope>
</reference>
<dbReference type="EMBL" id="KK107796">
    <property type="protein sequence ID" value="EZA47694.1"/>
    <property type="molecule type" value="Genomic_DNA"/>
</dbReference>
<sequence>MYMCMCVIHLMRIVSSTKVSHYRKCHIIDHQHGKSDIVTSVKYFDISTR</sequence>
<evidence type="ECO:0000313" key="1">
    <source>
        <dbReference type="EMBL" id="EZA47694.1"/>
    </source>
</evidence>
<gene>
    <name evidence="1" type="ORF">X777_15442</name>
</gene>
<dbReference type="Proteomes" id="UP000053097">
    <property type="component" value="Unassembled WGS sequence"/>
</dbReference>
<dbReference type="AlphaFoldDB" id="A0A026VXW3"/>
<protein>
    <submittedName>
        <fullName evidence="1">Uncharacterized protein</fullName>
    </submittedName>
</protein>
<evidence type="ECO:0000313" key="2">
    <source>
        <dbReference type="Proteomes" id="UP000053097"/>
    </source>
</evidence>